<keyword evidence="2" id="KW-0472">Membrane</keyword>
<reference evidence="3" key="1">
    <citation type="journal article" date="2020" name="Stud. Mycol.">
        <title>101 Dothideomycetes genomes: a test case for predicting lifestyles and emergence of pathogens.</title>
        <authorList>
            <person name="Haridas S."/>
            <person name="Albert R."/>
            <person name="Binder M."/>
            <person name="Bloem J."/>
            <person name="Labutti K."/>
            <person name="Salamov A."/>
            <person name="Andreopoulos B."/>
            <person name="Baker S."/>
            <person name="Barry K."/>
            <person name="Bills G."/>
            <person name="Bluhm B."/>
            <person name="Cannon C."/>
            <person name="Castanera R."/>
            <person name="Culley D."/>
            <person name="Daum C."/>
            <person name="Ezra D."/>
            <person name="Gonzalez J."/>
            <person name="Henrissat B."/>
            <person name="Kuo A."/>
            <person name="Liang C."/>
            <person name="Lipzen A."/>
            <person name="Lutzoni F."/>
            <person name="Magnuson J."/>
            <person name="Mondo S."/>
            <person name="Nolan M."/>
            <person name="Ohm R."/>
            <person name="Pangilinan J."/>
            <person name="Park H.-J."/>
            <person name="Ramirez L."/>
            <person name="Alfaro M."/>
            <person name="Sun H."/>
            <person name="Tritt A."/>
            <person name="Yoshinaga Y."/>
            <person name="Zwiers L.-H."/>
            <person name="Turgeon B."/>
            <person name="Goodwin S."/>
            <person name="Spatafora J."/>
            <person name="Crous P."/>
            <person name="Grigoriev I."/>
        </authorList>
    </citation>
    <scope>NUCLEOTIDE SEQUENCE</scope>
    <source>
        <strain evidence="3">CBS 279.74</strain>
    </source>
</reference>
<keyword evidence="4" id="KW-1185">Reference proteome</keyword>
<dbReference type="Proteomes" id="UP000799428">
    <property type="component" value="Unassembled WGS sequence"/>
</dbReference>
<feature type="transmembrane region" description="Helical" evidence="2">
    <location>
        <begin position="34"/>
        <end position="55"/>
    </location>
</feature>
<evidence type="ECO:0000313" key="4">
    <source>
        <dbReference type="Proteomes" id="UP000799428"/>
    </source>
</evidence>
<protein>
    <submittedName>
        <fullName evidence="3">Uncharacterized protein</fullName>
    </submittedName>
</protein>
<evidence type="ECO:0000256" key="2">
    <source>
        <dbReference type="SAM" id="Phobius"/>
    </source>
</evidence>
<evidence type="ECO:0000313" key="3">
    <source>
        <dbReference type="EMBL" id="KAF2706225.1"/>
    </source>
</evidence>
<accession>A0A6G1K123</accession>
<keyword evidence="2" id="KW-1133">Transmembrane helix</keyword>
<proteinExistence type="predicted"/>
<name>A0A6G1K123_9PLEO</name>
<keyword evidence="2" id="KW-0812">Transmembrane</keyword>
<organism evidence="3 4">
    <name type="scientific">Pleomassaria siparia CBS 279.74</name>
    <dbReference type="NCBI Taxonomy" id="1314801"/>
    <lineage>
        <taxon>Eukaryota</taxon>
        <taxon>Fungi</taxon>
        <taxon>Dikarya</taxon>
        <taxon>Ascomycota</taxon>
        <taxon>Pezizomycotina</taxon>
        <taxon>Dothideomycetes</taxon>
        <taxon>Pleosporomycetidae</taxon>
        <taxon>Pleosporales</taxon>
        <taxon>Pleomassariaceae</taxon>
        <taxon>Pleomassaria</taxon>
    </lineage>
</organism>
<feature type="compositionally biased region" description="Basic and acidic residues" evidence="1">
    <location>
        <begin position="78"/>
        <end position="90"/>
    </location>
</feature>
<feature type="region of interest" description="Disordered" evidence="1">
    <location>
        <begin position="63"/>
        <end position="90"/>
    </location>
</feature>
<evidence type="ECO:0000256" key="1">
    <source>
        <dbReference type="SAM" id="MobiDB-lite"/>
    </source>
</evidence>
<dbReference type="AlphaFoldDB" id="A0A6G1K123"/>
<sequence length="90" mass="10081">MEPKISLDNAVNAVKSYKELFILTSTTHLDSVLVLYWFYIIILNTAIVTSSMAVAHNHTVTFSHEDPDSQAKMKRAKVRDVNEKGESGGR</sequence>
<dbReference type="EMBL" id="MU005776">
    <property type="protein sequence ID" value="KAF2706225.1"/>
    <property type="molecule type" value="Genomic_DNA"/>
</dbReference>
<gene>
    <name evidence="3" type="ORF">K504DRAFT_505180</name>
</gene>